<protein>
    <recommendedName>
        <fullName evidence="10">4-hydroxybenzoate polyprenyltransferase, mitochondrial</fullName>
        <shortName evidence="10">4-HB polyprenyltransferase</shortName>
        <ecNumber evidence="10">2.5.1.39</ecNumber>
    </recommendedName>
    <alternativeName>
        <fullName evidence="10">Para-hydroxybenzoate--polyprenyltransferase</fullName>
        <shortName evidence="10">PHB:PPT</shortName>
        <shortName evidence="10">PHB:polyprenyltransferase</shortName>
    </alternativeName>
</protein>
<dbReference type="FunFam" id="1.10.357.140:FF:000003">
    <property type="entry name" value="4-hydroxybenzoate polyprenyltransferase, mitochondrial"/>
    <property type="match status" value="1"/>
</dbReference>
<dbReference type="Proteomes" id="UP000289152">
    <property type="component" value="Unassembled WGS sequence"/>
</dbReference>
<dbReference type="PROSITE" id="PS00943">
    <property type="entry name" value="UBIA"/>
    <property type="match status" value="1"/>
</dbReference>
<evidence type="ECO:0000256" key="1">
    <source>
        <dbReference type="ARBA" id="ARBA00001946"/>
    </source>
</evidence>
<evidence type="ECO:0000256" key="3">
    <source>
        <dbReference type="ARBA" id="ARBA00005985"/>
    </source>
</evidence>
<dbReference type="InterPro" id="IPR000537">
    <property type="entry name" value="UbiA_prenyltransferase"/>
</dbReference>
<dbReference type="GO" id="GO:0005743">
    <property type="term" value="C:mitochondrial inner membrane"/>
    <property type="evidence" value="ECO:0007669"/>
    <property type="project" value="UniProtKB-SubCell"/>
</dbReference>
<dbReference type="UniPathway" id="UPA00232"/>
<comment type="similarity">
    <text evidence="3 10">Belongs to the UbiA prenyltransferase family.</text>
</comment>
<dbReference type="FunCoup" id="A0A4V1M4S2">
    <property type="interactions" value="178"/>
</dbReference>
<dbReference type="CDD" id="cd13959">
    <property type="entry name" value="PT_UbiA_COQ2"/>
    <property type="match status" value="1"/>
</dbReference>
<feature type="transmembrane region" description="Helical" evidence="10">
    <location>
        <begin position="204"/>
        <end position="223"/>
    </location>
</feature>
<dbReference type="OrthoDB" id="18170at2759"/>
<keyword evidence="4 10" id="KW-0808">Transferase</keyword>
<keyword evidence="13" id="KW-1185">Reference proteome</keyword>
<comment type="function">
    <text evidence="9 10">Catalyzes the prenylation of para-hydroxybenzoate (PHB) with an all-trans polyprenyl group. Mediates the second step in the final reaction sequence of coenzyme Q (CoQ) biosynthesis, which is the condensation of the polyisoprenoid side chain with PHB, generating the first membrane-bound Q intermediate.</text>
</comment>
<feature type="region of interest" description="Disordered" evidence="11">
    <location>
        <begin position="57"/>
        <end position="85"/>
    </location>
</feature>
<dbReference type="VEuPathDB" id="FungiDB:TREMEDRAFT_31394"/>
<comment type="pathway">
    <text evidence="10">Cofactor biosynthesis; ubiquinone biosynthesis.</text>
</comment>
<keyword evidence="10" id="KW-0414">Isoprene biosynthesis</keyword>
<gene>
    <name evidence="12" type="ORF">M231_01262</name>
</gene>
<keyword evidence="10" id="KW-0999">Mitochondrion inner membrane</keyword>
<name>A0A4V1M4S2_TREME</name>
<dbReference type="NCBIfam" id="TIGR01474">
    <property type="entry name" value="ubiA_proteo"/>
    <property type="match status" value="1"/>
</dbReference>
<accession>A0A4V1M4S2</accession>
<evidence type="ECO:0000256" key="10">
    <source>
        <dbReference type="HAMAP-Rule" id="MF_03189"/>
    </source>
</evidence>
<dbReference type="Pfam" id="PF01040">
    <property type="entry name" value="UbiA"/>
    <property type="match status" value="1"/>
</dbReference>
<keyword evidence="10" id="KW-0496">Mitochondrion</keyword>
<dbReference type="InterPro" id="IPR006370">
    <property type="entry name" value="HB_polyprenyltransferase-like"/>
</dbReference>
<dbReference type="GO" id="GO:0006744">
    <property type="term" value="P:ubiquinone biosynthetic process"/>
    <property type="evidence" value="ECO:0007669"/>
    <property type="project" value="UniProtKB-UniRule"/>
</dbReference>
<comment type="subcellular location">
    <subcellularLocation>
        <location evidence="2 10">Mitochondrion inner membrane</location>
        <topology evidence="2 10">Multi-pass membrane protein</topology>
        <orientation evidence="2 10">Matrix side</orientation>
    </subcellularLocation>
</comment>
<keyword evidence="10" id="KW-0831">Ubiquinone biosynthesis</keyword>
<comment type="catalytic activity">
    <reaction evidence="8 10">
        <text>an all-trans-polyprenyl diphosphate + 4-hydroxybenzoate = a 4-hydroxy-3-(all-trans-polyprenyl)benzoate + diphosphate</text>
        <dbReference type="Rhea" id="RHEA:44504"/>
        <dbReference type="Rhea" id="RHEA-COMP:9514"/>
        <dbReference type="Rhea" id="RHEA-COMP:9564"/>
        <dbReference type="ChEBI" id="CHEBI:17879"/>
        <dbReference type="ChEBI" id="CHEBI:33019"/>
        <dbReference type="ChEBI" id="CHEBI:58914"/>
        <dbReference type="ChEBI" id="CHEBI:78396"/>
        <dbReference type="EC" id="2.5.1.39"/>
    </reaction>
</comment>
<evidence type="ECO:0000256" key="8">
    <source>
        <dbReference type="ARBA" id="ARBA00052313"/>
    </source>
</evidence>
<dbReference type="PANTHER" id="PTHR11048:SF28">
    <property type="entry name" value="4-HYDROXYBENZOATE POLYPRENYLTRANSFERASE, MITOCHONDRIAL"/>
    <property type="match status" value="1"/>
</dbReference>
<comment type="cofactor">
    <cofactor evidence="1 10">
        <name>Mg(2+)</name>
        <dbReference type="ChEBI" id="CHEBI:18420"/>
    </cofactor>
</comment>
<keyword evidence="5 10" id="KW-0812">Transmembrane</keyword>
<dbReference type="PANTHER" id="PTHR11048">
    <property type="entry name" value="PRENYLTRANSFERASES"/>
    <property type="match status" value="1"/>
</dbReference>
<evidence type="ECO:0000256" key="9">
    <source>
        <dbReference type="ARBA" id="ARBA00058997"/>
    </source>
</evidence>
<organism evidence="12 13">
    <name type="scientific">Tremella mesenterica</name>
    <name type="common">Jelly fungus</name>
    <dbReference type="NCBI Taxonomy" id="5217"/>
    <lineage>
        <taxon>Eukaryota</taxon>
        <taxon>Fungi</taxon>
        <taxon>Dikarya</taxon>
        <taxon>Basidiomycota</taxon>
        <taxon>Agaricomycotina</taxon>
        <taxon>Tremellomycetes</taxon>
        <taxon>Tremellales</taxon>
        <taxon>Tremellaceae</taxon>
        <taxon>Tremella</taxon>
    </lineage>
</organism>
<proteinExistence type="inferred from homology"/>
<keyword evidence="6 10" id="KW-1133">Transmembrane helix</keyword>
<reference evidence="12 13" key="1">
    <citation type="submission" date="2016-06" db="EMBL/GenBank/DDBJ databases">
        <title>Evolution of pathogenesis and genome organization in the Tremellales.</title>
        <authorList>
            <person name="Cuomo C."/>
            <person name="Litvintseva A."/>
            <person name="Heitman J."/>
            <person name="Chen Y."/>
            <person name="Sun S."/>
            <person name="Springer D."/>
            <person name="Dromer F."/>
            <person name="Young S."/>
            <person name="Zeng Q."/>
            <person name="Chapman S."/>
            <person name="Gujja S."/>
            <person name="Saif S."/>
            <person name="Birren B."/>
        </authorList>
    </citation>
    <scope>NUCLEOTIDE SEQUENCE [LARGE SCALE GENOMIC DNA]</scope>
    <source>
        <strain evidence="12 13">ATCC 28783</strain>
    </source>
</reference>
<evidence type="ECO:0000256" key="4">
    <source>
        <dbReference type="ARBA" id="ARBA00022679"/>
    </source>
</evidence>
<dbReference type="HAMAP" id="MF_01635">
    <property type="entry name" value="UbiA"/>
    <property type="match status" value="1"/>
</dbReference>
<dbReference type="GO" id="GO:0008299">
    <property type="term" value="P:isoprenoid biosynthetic process"/>
    <property type="evidence" value="ECO:0007669"/>
    <property type="project" value="UniProtKB-UniRule"/>
</dbReference>
<sequence>MFSTILLIRTTSPTTFLLSRSIHPGPLHRSFTTTSIRNTFTSPLRYPLKPTSTIHRSALVPTPPTRSPAISPTSPKHEQSHISQTPSLVAQTIPPASAVTNPPKSIIDRFVPEWAAGVRPYLHLMRLDKPIGWILLYWPCAWSITIASTVYHLPPSTPIFYCGLFALGAFIMRGAGCTINDMWDRKFDAAVERTKSRPLAKGDITPLGATTFLGGQLTAGLGVLTQLNWYSIVLGASSLGLVFIYPFMKRITYYPHVVLGLAFSWGSFLGWSAVTGSVDWAMTTPMFLGSAAWCVMYDTIYAHQDKKDDILVGVKSIALRFPSLTQSRILISSLSTFFLSTLIVTGQLTGLGPAYYLISCGGAAGHLAWQCATVNFDSREDLWKKFSSNGWLGLLIWMGMVVDYVQQVLLGEEPSEDMQAV</sequence>
<evidence type="ECO:0000313" key="13">
    <source>
        <dbReference type="Proteomes" id="UP000289152"/>
    </source>
</evidence>
<dbReference type="FunFam" id="1.20.120.1780:FF:000001">
    <property type="entry name" value="4-hydroxybenzoate octaprenyltransferase"/>
    <property type="match status" value="1"/>
</dbReference>
<dbReference type="InterPro" id="IPR030470">
    <property type="entry name" value="UbiA_prenylTrfase_CS"/>
</dbReference>
<evidence type="ECO:0000256" key="11">
    <source>
        <dbReference type="SAM" id="MobiDB-lite"/>
    </source>
</evidence>
<evidence type="ECO:0000256" key="7">
    <source>
        <dbReference type="ARBA" id="ARBA00023136"/>
    </source>
</evidence>
<feature type="transmembrane region" description="Helical" evidence="10">
    <location>
        <begin position="280"/>
        <end position="297"/>
    </location>
</feature>
<dbReference type="InterPro" id="IPR039653">
    <property type="entry name" value="Prenyltransferase"/>
</dbReference>
<dbReference type="InParanoid" id="A0A4V1M4S2"/>
<feature type="transmembrane region" description="Helical" evidence="10">
    <location>
        <begin position="131"/>
        <end position="152"/>
    </location>
</feature>
<dbReference type="Gene3D" id="1.20.120.1780">
    <property type="entry name" value="UbiA prenyltransferase"/>
    <property type="match status" value="1"/>
</dbReference>
<evidence type="ECO:0000256" key="6">
    <source>
        <dbReference type="ARBA" id="ARBA00022989"/>
    </source>
</evidence>
<feature type="transmembrane region" description="Helical" evidence="10">
    <location>
        <begin position="254"/>
        <end position="274"/>
    </location>
</feature>
<evidence type="ECO:0000256" key="5">
    <source>
        <dbReference type="ARBA" id="ARBA00022692"/>
    </source>
</evidence>
<dbReference type="STRING" id="5217.A0A4V1M4S2"/>
<keyword evidence="7 10" id="KW-0472">Membrane</keyword>
<dbReference type="EMBL" id="SDIL01000009">
    <property type="protein sequence ID" value="RXK41357.1"/>
    <property type="molecule type" value="Genomic_DNA"/>
</dbReference>
<feature type="transmembrane region" description="Helical" evidence="10">
    <location>
        <begin position="229"/>
        <end position="247"/>
    </location>
</feature>
<feature type="transmembrane region" description="Helical" evidence="10">
    <location>
        <begin position="329"/>
        <end position="348"/>
    </location>
</feature>
<dbReference type="AlphaFoldDB" id="A0A4V1M4S2"/>
<comment type="caution">
    <text evidence="12">The sequence shown here is derived from an EMBL/GenBank/DDBJ whole genome shotgun (WGS) entry which is preliminary data.</text>
</comment>
<feature type="transmembrane region" description="Helical" evidence="10">
    <location>
        <begin position="158"/>
        <end position="183"/>
    </location>
</feature>
<evidence type="ECO:0000256" key="2">
    <source>
        <dbReference type="ARBA" id="ARBA00004292"/>
    </source>
</evidence>
<evidence type="ECO:0000313" key="12">
    <source>
        <dbReference type="EMBL" id="RXK41357.1"/>
    </source>
</evidence>
<dbReference type="EC" id="2.5.1.39" evidence="10"/>
<dbReference type="Gene3D" id="1.10.357.140">
    <property type="entry name" value="UbiA prenyltransferase"/>
    <property type="match status" value="1"/>
</dbReference>
<dbReference type="GO" id="GO:0008412">
    <property type="term" value="F:4-hydroxybenzoate polyprenyltransferase activity"/>
    <property type="evidence" value="ECO:0007669"/>
    <property type="project" value="UniProtKB-EC"/>
</dbReference>
<dbReference type="InterPro" id="IPR044878">
    <property type="entry name" value="UbiA_sf"/>
</dbReference>